<protein>
    <recommendedName>
        <fullName evidence="2">Zn(2)-C6 fungal-type domain-containing protein</fullName>
    </recommendedName>
</protein>
<gene>
    <name evidence="3" type="ORF">M378DRAFT_158106</name>
</gene>
<evidence type="ECO:0000256" key="1">
    <source>
        <dbReference type="SAM" id="MobiDB-lite"/>
    </source>
</evidence>
<dbReference type="Pfam" id="PF00172">
    <property type="entry name" value="Zn_clus"/>
    <property type="match status" value="1"/>
</dbReference>
<dbReference type="SUPFAM" id="SSF57701">
    <property type="entry name" value="Zn2/Cys6 DNA-binding domain"/>
    <property type="match status" value="2"/>
</dbReference>
<dbReference type="STRING" id="946122.A0A0C2XHM7"/>
<feature type="compositionally biased region" description="Basic and acidic residues" evidence="1">
    <location>
        <begin position="1"/>
        <end position="11"/>
    </location>
</feature>
<feature type="compositionally biased region" description="Pro residues" evidence="1">
    <location>
        <begin position="147"/>
        <end position="156"/>
    </location>
</feature>
<dbReference type="OrthoDB" id="39175at2759"/>
<feature type="domain" description="Zn(2)-C6 fungal-type" evidence="2">
    <location>
        <begin position="89"/>
        <end position="119"/>
    </location>
</feature>
<reference evidence="3 4" key="1">
    <citation type="submission" date="2014-04" db="EMBL/GenBank/DDBJ databases">
        <title>Evolutionary Origins and Diversification of the Mycorrhizal Mutualists.</title>
        <authorList>
            <consortium name="DOE Joint Genome Institute"/>
            <consortium name="Mycorrhizal Genomics Consortium"/>
            <person name="Kohler A."/>
            <person name="Kuo A."/>
            <person name="Nagy L.G."/>
            <person name="Floudas D."/>
            <person name="Copeland A."/>
            <person name="Barry K.W."/>
            <person name="Cichocki N."/>
            <person name="Veneault-Fourrey C."/>
            <person name="LaButti K."/>
            <person name="Lindquist E.A."/>
            <person name="Lipzen A."/>
            <person name="Lundell T."/>
            <person name="Morin E."/>
            <person name="Murat C."/>
            <person name="Riley R."/>
            <person name="Ohm R."/>
            <person name="Sun H."/>
            <person name="Tunlid A."/>
            <person name="Henrissat B."/>
            <person name="Grigoriev I.V."/>
            <person name="Hibbett D.S."/>
            <person name="Martin F."/>
        </authorList>
    </citation>
    <scope>NUCLEOTIDE SEQUENCE [LARGE SCALE GENOMIC DNA]</scope>
    <source>
        <strain evidence="3 4">Koide BX008</strain>
    </source>
</reference>
<name>A0A0C2XHM7_AMAMK</name>
<proteinExistence type="predicted"/>
<dbReference type="InterPro" id="IPR036864">
    <property type="entry name" value="Zn2-C6_fun-type_DNA-bd_sf"/>
</dbReference>
<dbReference type="HOGENOM" id="CLU_605571_0_0_1"/>
<dbReference type="Proteomes" id="UP000054549">
    <property type="component" value="Unassembled WGS sequence"/>
</dbReference>
<evidence type="ECO:0000313" key="3">
    <source>
        <dbReference type="EMBL" id="KIL68951.1"/>
    </source>
</evidence>
<dbReference type="GO" id="GO:0008270">
    <property type="term" value="F:zinc ion binding"/>
    <property type="evidence" value="ECO:0007669"/>
    <property type="project" value="InterPro"/>
</dbReference>
<dbReference type="AlphaFoldDB" id="A0A0C2XHM7"/>
<dbReference type="CDD" id="cd00067">
    <property type="entry name" value="GAL4"/>
    <property type="match status" value="2"/>
</dbReference>
<feature type="region of interest" description="Disordered" evidence="1">
    <location>
        <begin position="121"/>
        <end position="243"/>
    </location>
</feature>
<organism evidence="3 4">
    <name type="scientific">Amanita muscaria (strain Koide BX008)</name>
    <dbReference type="NCBI Taxonomy" id="946122"/>
    <lineage>
        <taxon>Eukaryota</taxon>
        <taxon>Fungi</taxon>
        <taxon>Dikarya</taxon>
        <taxon>Basidiomycota</taxon>
        <taxon>Agaricomycotina</taxon>
        <taxon>Agaricomycetes</taxon>
        <taxon>Agaricomycetidae</taxon>
        <taxon>Agaricales</taxon>
        <taxon>Pluteineae</taxon>
        <taxon>Amanitaceae</taxon>
        <taxon>Amanita</taxon>
    </lineage>
</organism>
<dbReference type="PROSITE" id="PS50048">
    <property type="entry name" value="ZN2_CY6_FUNGAL_2"/>
    <property type="match status" value="2"/>
</dbReference>
<dbReference type="InParanoid" id="A0A0C2XHM7"/>
<dbReference type="InterPro" id="IPR001138">
    <property type="entry name" value="Zn2Cys6_DnaBD"/>
</dbReference>
<sequence length="486" mass="54349">MERSHDDKESVGDPGDDGQLTIKIPNPKVYRARQSLWIGRRGKPRCDHCRLNNLKCDRVLPTCNHCSWASGRICQYTPLPTPAHRGIPRCDRCRVKNLKCDRNLPVCNFCAENDHGCNYTPKKRHKSAAEPVADTKMNEETTSGPGPSTPLQPPAPESASKPSGHTFYGQNIASQKHERSVSPSDQEGSSDPDIPLCIKTGRFMAEHSKASGTRHTGLQPIAPKPQNSQNSQETAAPFTSQHFSPSQGVLIKSSTIEPWSDTAFVPLPGHIVQRLALINSVEVPDRQIFDDALREFIAGVMGELRETACLSPDVYSSIAHALKVGSIQKLPERLHAWVSFHHVFSGSEKRLLLIIPRDSIFSLDMAQAQRLRLDYCAYIDERLPKRSINPSVSTSLPESYIPEKEACFERVPVQQQIYDVLTYVHRSHGSPLDMMAEVRRLGFASITWPMAEIYVRLCPLCTLRAKEISQPRKDGNPKVGERELQR</sequence>
<feature type="domain" description="Zn(2)-C6 fungal-type" evidence="2">
    <location>
        <begin position="45"/>
        <end position="76"/>
    </location>
</feature>
<feature type="compositionally biased region" description="Polar residues" evidence="1">
    <location>
        <begin position="160"/>
        <end position="174"/>
    </location>
</feature>
<feature type="compositionally biased region" description="Polar residues" evidence="1">
    <location>
        <begin position="225"/>
        <end position="243"/>
    </location>
</feature>
<dbReference type="EMBL" id="KN818227">
    <property type="protein sequence ID" value="KIL68951.1"/>
    <property type="molecule type" value="Genomic_DNA"/>
</dbReference>
<accession>A0A0C2XHM7</accession>
<keyword evidence="4" id="KW-1185">Reference proteome</keyword>
<dbReference type="SMART" id="SM00066">
    <property type="entry name" value="GAL4"/>
    <property type="match status" value="2"/>
</dbReference>
<dbReference type="GO" id="GO:0000981">
    <property type="term" value="F:DNA-binding transcription factor activity, RNA polymerase II-specific"/>
    <property type="evidence" value="ECO:0007669"/>
    <property type="project" value="InterPro"/>
</dbReference>
<dbReference type="Gene3D" id="4.10.240.10">
    <property type="entry name" value="Zn(2)-C6 fungal-type DNA-binding domain"/>
    <property type="match status" value="2"/>
</dbReference>
<evidence type="ECO:0000259" key="2">
    <source>
        <dbReference type="PROSITE" id="PS50048"/>
    </source>
</evidence>
<feature type="region of interest" description="Disordered" evidence="1">
    <location>
        <begin position="1"/>
        <end position="22"/>
    </location>
</feature>
<evidence type="ECO:0000313" key="4">
    <source>
        <dbReference type="Proteomes" id="UP000054549"/>
    </source>
</evidence>